<evidence type="ECO:0000313" key="2">
    <source>
        <dbReference type="Proteomes" id="UP000001055"/>
    </source>
</evidence>
<dbReference type="HOGENOM" id="CLU_756724_0_0_1"/>
<evidence type="ECO:0000313" key="1">
    <source>
        <dbReference type="EMBL" id="EAT91750.1"/>
    </source>
</evidence>
<dbReference type="VEuPathDB" id="FungiDB:JI435_002550"/>
<accession>Q0V6V9</accession>
<dbReference type="Gene3D" id="3.30.70.100">
    <property type="match status" value="1"/>
</dbReference>
<evidence type="ECO:0008006" key="3">
    <source>
        <dbReference type="Google" id="ProtNLM"/>
    </source>
</evidence>
<reference evidence="2" key="1">
    <citation type="journal article" date="2007" name="Plant Cell">
        <title>Dothideomycete-plant interactions illuminated by genome sequencing and EST analysis of the wheat pathogen Stagonospora nodorum.</title>
        <authorList>
            <person name="Hane J.K."/>
            <person name="Lowe R.G."/>
            <person name="Solomon P.S."/>
            <person name="Tan K.C."/>
            <person name="Schoch C.L."/>
            <person name="Spatafora J.W."/>
            <person name="Crous P.W."/>
            <person name="Kodira C."/>
            <person name="Birren B.W."/>
            <person name="Galagan J.E."/>
            <person name="Torriani S.F."/>
            <person name="McDonald B.A."/>
            <person name="Oliver R.P."/>
        </authorList>
    </citation>
    <scope>NUCLEOTIDE SEQUENCE [LARGE SCALE GENOMIC DNA]</scope>
    <source>
        <strain evidence="2">SN15 / ATCC MYA-4574 / FGSC 10173</strain>
    </source>
</reference>
<gene>
    <name evidence="1" type="ORF">SNOG_00255</name>
</gene>
<dbReference type="RefSeq" id="XP_001790946.1">
    <property type="nucleotide sequence ID" value="XM_001790894.1"/>
</dbReference>
<dbReference type="EMBL" id="CH445325">
    <property type="protein sequence ID" value="EAT91750.1"/>
    <property type="molecule type" value="Genomic_DNA"/>
</dbReference>
<sequence length="366" mass="41488">MPIIIRDITTMVARRLAQLFRKGFVLADIRDGYFPSLFHEFSTTSTNALHIPGKPYPHVTSSFVQRVQQMTPRTADKLIRTTRRHELHGNRLMPCSSHQHPTHSGTLSINPNYIVEEWTTSISLQIATSSQTNTTPYYHPYPPLPSQLIPPPQWQSAYNLLAQYVSYSEPSTKTYYFGIPIDYAHNFSSTTSMFAFEVYSSREDLYETHLTSPAMQTFLTQIPAASTTGLDLNHYRLVGGFLDSSGRQAEAGVIQDMRITCVSAEAREMLLVVLKGLVDGVEANEGMLTYTAFACLDDDVGARIFGRWKTREDMERFIRRDDVNGFWMKNKGHVKAMEQRLYVPNGKGWLHRGSGYAGEKGRKSKL</sequence>
<name>Q0V6V9_PHANO</name>
<proteinExistence type="predicted"/>
<dbReference type="KEGG" id="pno:SNOG_00255"/>
<dbReference type="AlphaFoldDB" id="Q0V6V9"/>
<dbReference type="GeneID" id="5967715"/>
<protein>
    <recommendedName>
        <fullName evidence="3">ABM domain-containing protein</fullName>
    </recommendedName>
</protein>
<dbReference type="eggNOG" id="ENOG502TA24">
    <property type="taxonomic scope" value="Eukaryota"/>
</dbReference>
<organism evidence="1 2">
    <name type="scientific">Phaeosphaeria nodorum (strain SN15 / ATCC MYA-4574 / FGSC 10173)</name>
    <name type="common">Glume blotch fungus</name>
    <name type="synonym">Parastagonospora nodorum</name>
    <dbReference type="NCBI Taxonomy" id="321614"/>
    <lineage>
        <taxon>Eukaryota</taxon>
        <taxon>Fungi</taxon>
        <taxon>Dikarya</taxon>
        <taxon>Ascomycota</taxon>
        <taxon>Pezizomycotina</taxon>
        <taxon>Dothideomycetes</taxon>
        <taxon>Pleosporomycetidae</taxon>
        <taxon>Pleosporales</taxon>
        <taxon>Pleosporineae</taxon>
        <taxon>Phaeosphaeriaceae</taxon>
        <taxon>Parastagonospora</taxon>
    </lineage>
</organism>
<dbReference type="InParanoid" id="Q0V6V9"/>
<dbReference type="Proteomes" id="UP000001055">
    <property type="component" value="Unassembled WGS sequence"/>
</dbReference>